<organism evidence="1 2">
    <name type="scientific">Dentiscutata erythropus</name>
    <dbReference type="NCBI Taxonomy" id="1348616"/>
    <lineage>
        <taxon>Eukaryota</taxon>
        <taxon>Fungi</taxon>
        <taxon>Fungi incertae sedis</taxon>
        <taxon>Mucoromycota</taxon>
        <taxon>Glomeromycotina</taxon>
        <taxon>Glomeromycetes</taxon>
        <taxon>Diversisporales</taxon>
        <taxon>Gigasporaceae</taxon>
        <taxon>Dentiscutata</taxon>
    </lineage>
</organism>
<protein>
    <submittedName>
        <fullName evidence="1">3392_t:CDS:1</fullName>
    </submittedName>
</protein>
<evidence type="ECO:0000313" key="1">
    <source>
        <dbReference type="EMBL" id="CAG8573280.1"/>
    </source>
</evidence>
<proteinExistence type="predicted"/>
<accession>A0A9N9BLR4</accession>
<keyword evidence="2" id="KW-1185">Reference proteome</keyword>
<dbReference type="AlphaFoldDB" id="A0A9N9BLR4"/>
<sequence length="41" mass="4732">MKQIEIMRARSATRSIFNIVSCSDFVYYSDTKFPKDAGKIL</sequence>
<dbReference type="EMBL" id="CAJVPY010002828">
    <property type="protein sequence ID" value="CAG8573280.1"/>
    <property type="molecule type" value="Genomic_DNA"/>
</dbReference>
<dbReference type="Proteomes" id="UP000789405">
    <property type="component" value="Unassembled WGS sequence"/>
</dbReference>
<evidence type="ECO:0000313" key="2">
    <source>
        <dbReference type="Proteomes" id="UP000789405"/>
    </source>
</evidence>
<comment type="caution">
    <text evidence="1">The sequence shown here is derived from an EMBL/GenBank/DDBJ whole genome shotgun (WGS) entry which is preliminary data.</text>
</comment>
<name>A0A9N9BLR4_9GLOM</name>
<reference evidence="1" key="1">
    <citation type="submission" date="2021-06" db="EMBL/GenBank/DDBJ databases">
        <authorList>
            <person name="Kallberg Y."/>
            <person name="Tangrot J."/>
            <person name="Rosling A."/>
        </authorList>
    </citation>
    <scope>NUCLEOTIDE SEQUENCE</scope>
    <source>
        <strain evidence="1">MA453B</strain>
    </source>
</reference>
<gene>
    <name evidence="1" type="ORF">DERYTH_LOCUS6315</name>
</gene>